<name>A0A4Y9ZLF0_9AGAM</name>
<evidence type="ECO:0000313" key="2">
    <source>
        <dbReference type="EMBL" id="TFY75080.1"/>
    </source>
</evidence>
<dbReference type="EMBL" id="SFCI01001728">
    <property type="protein sequence ID" value="TFY75080.1"/>
    <property type="molecule type" value="Genomic_DNA"/>
</dbReference>
<dbReference type="OrthoDB" id="3317485at2759"/>
<sequence>MVFASGADAGPSACKASHAPRRAPDLQSMVLPINALELLQSLDSTPHTLALVEQVYDDISPDYWVNALMEIGFNRGTAVALASVMGAK</sequence>
<reference evidence="2 3" key="1">
    <citation type="submission" date="2019-02" db="EMBL/GenBank/DDBJ databases">
        <title>Genome sequencing of the rare red list fungi Hericium alpestre (H. flagellum).</title>
        <authorList>
            <person name="Buettner E."/>
            <person name="Kellner H."/>
        </authorList>
    </citation>
    <scope>NUCLEOTIDE SEQUENCE [LARGE SCALE GENOMIC DNA]</scope>
    <source>
        <strain evidence="2 3">DSM 108284</strain>
    </source>
</reference>
<comment type="caution">
    <text evidence="2">The sequence shown here is derived from an EMBL/GenBank/DDBJ whole genome shotgun (WGS) entry which is preliminary data.</text>
</comment>
<protein>
    <submittedName>
        <fullName evidence="2">Uncharacterized protein</fullName>
    </submittedName>
</protein>
<dbReference type="AlphaFoldDB" id="A0A4Y9ZLF0"/>
<accession>A0A4Y9ZLF0</accession>
<evidence type="ECO:0000313" key="3">
    <source>
        <dbReference type="Proteomes" id="UP000298061"/>
    </source>
</evidence>
<evidence type="ECO:0000256" key="1">
    <source>
        <dbReference type="SAM" id="MobiDB-lite"/>
    </source>
</evidence>
<organism evidence="2 3">
    <name type="scientific">Hericium alpestre</name>
    <dbReference type="NCBI Taxonomy" id="135208"/>
    <lineage>
        <taxon>Eukaryota</taxon>
        <taxon>Fungi</taxon>
        <taxon>Dikarya</taxon>
        <taxon>Basidiomycota</taxon>
        <taxon>Agaricomycotina</taxon>
        <taxon>Agaricomycetes</taxon>
        <taxon>Russulales</taxon>
        <taxon>Hericiaceae</taxon>
        <taxon>Hericium</taxon>
    </lineage>
</organism>
<dbReference type="Proteomes" id="UP000298061">
    <property type="component" value="Unassembled WGS sequence"/>
</dbReference>
<feature type="region of interest" description="Disordered" evidence="1">
    <location>
        <begin position="1"/>
        <end position="20"/>
    </location>
</feature>
<gene>
    <name evidence="2" type="ORF">EWM64_g8934</name>
</gene>
<keyword evidence="3" id="KW-1185">Reference proteome</keyword>
<proteinExistence type="predicted"/>